<comment type="similarity">
    <text evidence="3">Belongs to the ABC transporter superfamily.</text>
</comment>
<evidence type="ECO:0000256" key="11">
    <source>
        <dbReference type="ARBA" id="ARBA00023136"/>
    </source>
</evidence>
<evidence type="ECO:0000313" key="16">
    <source>
        <dbReference type="Proteomes" id="UP000602284"/>
    </source>
</evidence>
<dbReference type="InterPro" id="IPR015856">
    <property type="entry name" value="ABC_transpr_CbiO/EcfA_su"/>
</dbReference>
<dbReference type="Pfam" id="PF00005">
    <property type="entry name" value="ABC_tran"/>
    <property type="match status" value="1"/>
</dbReference>
<keyword evidence="9" id="KW-1278">Translocase</keyword>
<feature type="transmembrane region" description="Helical" evidence="13">
    <location>
        <begin position="398"/>
        <end position="420"/>
    </location>
</feature>
<comment type="caution">
    <text evidence="15">The sequence shown here is derived from an EMBL/GenBank/DDBJ whole genome shotgun (WGS) entry which is preliminary data.</text>
</comment>
<evidence type="ECO:0000256" key="8">
    <source>
        <dbReference type="ARBA" id="ARBA00022840"/>
    </source>
</evidence>
<evidence type="ECO:0000256" key="4">
    <source>
        <dbReference type="ARBA" id="ARBA00022448"/>
    </source>
</evidence>
<dbReference type="EMBL" id="JAEQNB010000002">
    <property type="protein sequence ID" value="MBL0386845.1"/>
    <property type="molecule type" value="Genomic_DNA"/>
</dbReference>
<dbReference type="PROSITE" id="PS50893">
    <property type="entry name" value="ABC_TRANSPORTER_2"/>
    <property type="match status" value="1"/>
</dbReference>
<dbReference type="InterPro" id="IPR017871">
    <property type="entry name" value="ABC_transporter-like_CS"/>
</dbReference>
<dbReference type="CDD" id="cd03225">
    <property type="entry name" value="ABC_cobalt_CbiO_domain1"/>
    <property type="match status" value="1"/>
</dbReference>
<dbReference type="RefSeq" id="WP_201634017.1">
    <property type="nucleotide sequence ID" value="NZ_JAEQNB010000002.1"/>
</dbReference>
<evidence type="ECO:0000256" key="2">
    <source>
        <dbReference type="ARBA" id="ARBA00004202"/>
    </source>
</evidence>
<feature type="transmembrane region" description="Helical" evidence="13">
    <location>
        <begin position="318"/>
        <end position="350"/>
    </location>
</feature>
<dbReference type="InterPro" id="IPR003439">
    <property type="entry name" value="ABC_transporter-like_ATP-bd"/>
</dbReference>
<dbReference type="GO" id="GO:0005524">
    <property type="term" value="F:ATP binding"/>
    <property type="evidence" value="ECO:0007669"/>
    <property type="project" value="UniProtKB-KW"/>
</dbReference>
<evidence type="ECO:0000256" key="5">
    <source>
        <dbReference type="ARBA" id="ARBA00022475"/>
    </source>
</evidence>
<evidence type="ECO:0000256" key="6">
    <source>
        <dbReference type="ARBA" id="ARBA00022692"/>
    </source>
</evidence>
<proteinExistence type="inferred from homology"/>
<keyword evidence="8 15" id="KW-0067">ATP-binding</keyword>
<keyword evidence="4" id="KW-0813">Transport</keyword>
<sequence length="547" mass="59989">MKIVLEGINWQGILRNVSCEIGSGITLLIGRTGAGKSTLLDVLTGLQKPTTGSVQYGDLPLWDGNRVNRTVQNDIGVVFQSPEQQLFAKSVEAEFAYSLKALKLEKDEVGRRTRDALQAMGLSLDLLPQSPLTLSGGQKRRVALGTTLAVEPSWLFLDEPTAGLDPQSTTGLVKWCQEWVEQQAGGGLVIVTHDLDAFFPIADRVLVVAGGQILADTTPDELCAHPNVLHEAGIGLPESLQTVIDLRQRGFKLPQGVLSPDQLAAEIARQLHERDRHVGHEGSAIKVETKPQSTPTTPPELTPASKPLIYRLDPRGKWVFYVALSVGLLMQSTWLGLLVGTILTLAVLFASQSSYRELLRVIKPFLWFLAFSVVLSGLQFSGGLGFSLDSALYTFTRVFKVLLVLILGFLLSATTGQLRMKRALEQALAPLARLKLPVEAFALAVSLLLRFIPVILRELQRFSRITRARGRSNAKLGGLRVRDIPVLVIPLLLSVLQLGEELSTAMEARGYQDFGKKRTQSLRLQLHRADWLTMGLGILLSILLIFL</sequence>
<evidence type="ECO:0000256" key="10">
    <source>
        <dbReference type="ARBA" id="ARBA00022989"/>
    </source>
</evidence>
<name>A0ABS1J991_9BACL</name>
<keyword evidence="11 13" id="KW-0472">Membrane</keyword>
<evidence type="ECO:0000256" key="9">
    <source>
        <dbReference type="ARBA" id="ARBA00022967"/>
    </source>
</evidence>
<feature type="transmembrane region" description="Helical" evidence="13">
    <location>
        <begin position="365"/>
        <end position="386"/>
    </location>
</feature>
<dbReference type="InterPro" id="IPR027417">
    <property type="entry name" value="P-loop_NTPase"/>
</dbReference>
<dbReference type="SMART" id="SM00382">
    <property type="entry name" value="AAA"/>
    <property type="match status" value="1"/>
</dbReference>
<keyword evidence="10 13" id="KW-1133">Transmembrane helix</keyword>
<organism evidence="15 16">
    <name type="scientific">Tumebacillus amylolyticus</name>
    <dbReference type="NCBI Taxonomy" id="2801339"/>
    <lineage>
        <taxon>Bacteria</taxon>
        <taxon>Bacillati</taxon>
        <taxon>Bacillota</taxon>
        <taxon>Bacilli</taxon>
        <taxon>Bacillales</taxon>
        <taxon>Alicyclobacillaceae</taxon>
        <taxon>Tumebacillus</taxon>
    </lineage>
</organism>
<dbReference type="InterPro" id="IPR003339">
    <property type="entry name" value="ABC/ECF_trnsptr_transmembrane"/>
</dbReference>
<feature type="domain" description="ABC transporter" evidence="14">
    <location>
        <begin position="3"/>
        <end position="235"/>
    </location>
</feature>
<keyword evidence="5" id="KW-1003">Cell membrane</keyword>
<keyword evidence="6 13" id="KW-0812">Transmembrane</keyword>
<dbReference type="Pfam" id="PF02361">
    <property type="entry name" value="CbiQ"/>
    <property type="match status" value="1"/>
</dbReference>
<dbReference type="Gene3D" id="3.40.50.300">
    <property type="entry name" value="P-loop containing nucleotide triphosphate hydrolases"/>
    <property type="match status" value="1"/>
</dbReference>
<dbReference type="Proteomes" id="UP000602284">
    <property type="component" value="Unassembled WGS sequence"/>
</dbReference>
<evidence type="ECO:0000256" key="7">
    <source>
        <dbReference type="ARBA" id="ARBA00022741"/>
    </source>
</evidence>
<gene>
    <name evidence="15" type="ORF">JJB07_09290</name>
</gene>
<dbReference type="InterPro" id="IPR003593">
    <property type="entry name" value="AAA+_ATPase"/>
</dbReference>
<dbReference type="SUPFAM" id="SSF52540">
    <property type="entry name" value="P-loop containing nucleoside triphosphate hydrolases"/>
    <property type="match status" value="1"/>
</dbReference>
<evidence type="ECO:0000256" key="12">
    <source>
        <dbReference type="SAM" id="MobiDB-lite"/>
    </source>
</evidence>
<dbReference type="PANTHER" id="PTHR43553">
    <property type="entry name" value="HEAVY METAL TRANSPORTER"/>
    <property type="match status" value="1"/>
</dbReference>
<feature type="transmembrane region" description="Helical" evidence="13">
    <location>
        <begin position="529"/>
        <end position="546"/>
    </location>
</feature>
<dbReference type="InterPro" id="IPR050095">
    <property type="entry name" value="ECF_ABC_transporter_ATP-bd"/>
</dbReference>
<feature type="region of interest" description="Disordered" evidence="12">
    <location>
        <begin position="280"/>
        <end position="300"/>
    </location>
</feature>
<evidence type="ECO:0000256" key="13">
    <source>
        <dbReference type="SAM" id="Phobius"/>
    </source>
</evidence>
<dbReference type="PROSITE" id="PS00211">
    <property type="entry name" value="ABC_TRANSPORTER_1"/>
    <property type="match status" value="1"/>
</dbReference>
<protein>
    <submittedName>
        <fullName evidence="15">ATP-binding cassette domain-containing protein</fullName>
    </submittedName>
</protein>
<evidence type="ECO:0000259" key="14">
    <source>
        <dbReference type="PROSITE" id="PS50893"/>
    </source>
</evidence>
<keyword evidence="7" id="KW-0547">Nucleotide-binding</keyword>
<dbReference type="CDD" id="cd16914">
    <property type="entry name" value="EcfT"/>
    <property type="match status" value="1"/>
</dbReference>
<evidence type="ECO:0000256" key="3">
    <source>
        <dbReference type="ARBA" id="ARBA00005417"/>
    </source>
</evidence>
<comment type="subcellular location">
    <subcellularLocation>
        <location evidence="2">Cell membrane</location>
        <topology evidence="2">Peripheral membrane protein</topology>
    </subcellularLocation>
    <subcellularLocation>
        <location evidence="1">Membrane</location>
        <topology evidence="1">Multi-pass membrane protein</topology>
    </subcellularLocation>
</comment>
<evidence type="ECO:0000256" key="1">
    <source>
        <dbReference type="ARBA" id="ARBA00004141"/>
    </source>
</evidence>
<reference evidence="15 16" key="1">
    <citation type="submission" date="2021-01" db="EMBL/GenBank/DDBJ databases">
        <title>Tumebacillus sp. strain ITR2 16S ribosomal RNA gene Genome sequencing and assembly.</title>
        <authorList>
            <person name="Kang M."/>
        </authorList>
    </citation>
    <scope>NUCLEOTIDE SEQUENCE [LARGE SCALE GENOMIC DNA]</scope>
    <source>
        <strain evidence="15 16">ITR2</strain>
    </source>
</reference>
<keyword evidence="16" id="KW-1185">Reference proteome</keyword>
<accession>A0ABS1J991</accession>
<evidence type="ECO:0000313" key="15">
    <source>
        <dbReference type="EMBL" id="MBL0386845.1"/>
    </source>
</evidence>